<accession>A0A1G6H2F1</accession>
<dbReference type="EMBL" id="FMYF01000006">
    <property type="protein sequence ID" value="SDB88467.1"/>
    <property type="molecule type" value="Genomic_DNA"/>
</dbReference>
<evidence type="ECO:0000256" key="3">
    <source>
        <dbReference type="ARBA" id="ARBA00022827"/>
    </source>
</evidence>
<proteinExistence type="predicted"/>
<feature type="domain" description="FAD-binding PCMH-type" evidence="6">
    <location>
        <begin position="58"/>
        <end position="281"/>
    </location>
</feature>
<keyword evidence="8" id="KW-1185">Reference proteome</keyword>
<evidence type="ECO:0000259" key="6">
    <source>
        <dbReference type="PROSITE" id="PS51387"/>
    </source>
</evidence>
<keyword evidence="3" id="KW-0274">FAD</keyword>
<dbReference type="InterPro" id="IPR017896">
    <property type="entry name" value="4Fe4S_Fe-S-bd"/>
</dbReference>
<dbReference type="RefSeq" id="WP_092610471.1">
    <property type="nucleotide sequence ID" value="NZ_FMYF01000006.1"/>
</dbReference>
<organism evidence="7 8">
    <name type="scientific">Raineyella antarctica</name>
    <dbReference type="NCBI Taxonomy" id="1577474"/>
    <lineage>
        <taxon>Bacteria</taxon>
        <taxon>Bacillati</taxon>
        <taxon>Actinomycetota</taxon>
        <taxon>Actinomycetes</taxon>
        <taxon>Propionibacteriales</taxon>
        <taxon>Propionibacteriaceae</taxon>
        <taxon>Raineyella</taxon>
    </lineage>
</organism>
<protein>
    <submittedName>
        <fullName evidence="7">FAD/FMN-containing dehydrogenase</fullName>
    </submittedName>
</protein>
<dbReference type="Gene3D" id="3.30.465.10">
    <property type="match status" value="1"/>
</dbReference>
<feature type="region of interest" description="Disordered" evidence="5">
    <location>
        <begin position="1"/>
        <end position="31"/>
    </location>
</feature>
<dbReference type="STRING" id="1577474.GA0111570_10682"/>
<reference evidence="7 8" key="1">
    <citation type="submission" date="2016-06" db="EMBL/GenBank/DDBJ databases">
        <authorList>
            <person name="Olsen C.W."/>
            <person name="Carey S."/>
            <person name="Hinshaw L."/>
            <person name="Karasin A.I."/>
        </authorList>
    </citation>
    <scope>NUCLEOTIDE SEQUENCE [LARGE SCALE GENOMIC DNA]</scope>
    <source>
        <strain evidence="7 8">LZ-22</strain>
    </source>
</reference>
<feature type="compositionally biased region" description="Low complexity" evidence="5">
    <location>
        <begin position="12"/>
        <end position="23"/>
    </location>
</feature>
<dbReference type="PANTHER" id="PTHR11748:SF119">
    <property type="entry name" value="D-2-HYDROXYGLUTARATE DEHYDROGENASE"/>
    <property type="match status" value="1"/>
</dbReference>
<evidence type="ECO:0000313" key="7">
    <source>
        <dbReference type="EMBL" id="SDB88467.1"/>
    </source>
</evidence>
<dbReference type="OrthoDB" id="9770306at2"/>
<dbReference type="Pfam" id="PF13183">
    <property type="entry name" value="Fer4_8"/>
    <property type="match status" value="1"/>
</dbReference>
<evidence type="ECO:0000313" key="8">
    <source>
        <dbReference type="Proteomes" id="UP000199086"/>
    </source>
</evidence>
<dbReference type="InterPro" id="IPR006094">
    <property type="entry name" value="Oxid_FAD_bind_N"/>
</dbReference>
<dbReference type="Gene3D" id="3.30.70.2740">
    <property type="match status" value="1"/>
</dbReference>
<dbReference type="Gene3D" id="1.10.45.10">
    <property type="entry name" value="Vanillyl-alcohol Oxidase, Chain A, domain 4"/>
    <property type="match status" value="1"/>
</dbReference>
<dbReference type="Pfam" id="PF02913">
    <property type="entry name" value="FAD-oxidase_C"/>
    <property type="match status" value="1"/>
</dbReference>
<dbReference type="InterPro" id="IPR016169">
    <property type="entry name" value="FAD-bd_PCMH_sub2"/>
</dbReference>
<dbReference type="SUPFAM" id="SSF55103">
    <property type="entry name" value="FAD-linked oxidases, C-terminal domain"/>
    <property type="match status" value="1"/>
</dbReference>
<dbReference type="InterPro" id="IPR036318">
    <property type="entry name" value="FAD-bd_PCMH-like_sf"/>
</dbReference>
<dbReference type="GO" id="GO:0008720">
    <property type="term" value="F:D-lactate dehydrogenase (NAD+) activity"/>
    <property type="evidence" value="ECO:0007669"/>
    <property type="project" value="TreeGrafter"/>
</dbReference>
<dbReference type="AlphaFoldDB" id="A0A1G6H2F1"/>
<dbReference type="Gene3D" id="3.30.43.10">
    <property type="entry name" value="Uridine Diphospho-n-acetylenolpyruvylglucosamine Reductase, domain 2"/>
    <property type="match status" value="1"/>
</dbReference>
<dbReference type="Pfam" id="PF01565">
    <property type="entry name" value="FAD_binding_4"/>
    <property type="match status" value="1"/>
</dbReference>
<dbReference type="PANTHER" id="PTHR11748">
    <property type="entry name" value="D-LACTATE DEHYDROGENASE"/>
    <property type="match status" value="1"/>
</dbReference>
<comment type="cofactor">
    <cofactor evidence="1">
        <name>FAD</name>
        <dbReference type="ChEBI" id="CHEBI:57692"/>
    </cofactor>
</comment>
<dbReference type="InterPro" id="IPR016164">
    <property type="entry name" value="FAD-linked_Oxase-like_C"/>
</dbReference>
<dbReference type="InterPro" id="IPR016167">
    <property type="entry name" value="FAD-bd_PCMH_sub1"/>
</dbReference>
<dbReference type="InterPro" id="IPR016166">
    <property type="entry name" value="FAD-bd_PCMH"/>
</dbReference>
<evidence type="ECO:0000256" key="2">
    <source>
        <dbReference type="ARBA" id="ARBA00022630"/>
    </source>
</evidence>
<sequence length="977" mass="103327">MRLSSVLHRRSASPGSPSTSGGDPAERFGSGLARHGLADTYDTSTLTRGLYSTDGSIYRLVPTGVVRPRTVEELEQVLTAARSAGITVTARGAGTSCAGNAVGEGIVVDTLKHLTGVLEVDPQGRTALVEPGVVQDALQKRAAPHGLRFGPDPSTSTRCTIGGMIGNNACGPRALGYGRTADNIVSLQVVTGSGEKLVLGPADDPESTPIADSPALSALKKLVDANLATIRTEFGTFSRQVSGYSLEHLLPENGFDVASFFAGTEGTLGFVTRARVRLVGDAPHKVTVALGYPSMPEAADATPLLLEHHPVAIEGLDRRIVDVVADRKGADAVPPLPGGDGWVFIEMVGDDVAEVRARSQGLVEAARAANPAVEGGIVDDPGEAARLWRIRADGAGLAGVAFDAPAYAGWEDSAVPPARLGAYLRDLDDLLQRHGLRGLPYGHFGDGCVHCRIDWPLTETGGARAYKDFIEEAADLVATYGGSMSGEHGDGRARSALLPKMYSAAAIDLFAEVKRIFDPENLLNPGVLVDPAPVDADIRAVEAGPRAFRRANLHFSDQVHQCSGVGKCIADSTAGGGVMCPSYQATREEKDSTRGRARALQEMVNGDLFTDGWRSVEVLEALDLCLSCKGCRSDCPTGVDMAAYKAEFLDHYYDHRLRPRDHYFIGLLPMWGRLVTSVPGLSAIANAALGIRPLAAVAKWAAGADQRRNIPVFSGTRSARLGRALLHRELVERPRRTEHGEVVIWVDSFTDVFADGALPSVIKVLLEAGYQPRMLGRDACCGLSWISTGQLDGARKRMRQSMDAIHPILAAGTPVIGIEPSCTSVWRSDVKDLLPDDPRTPDMAGVLTLAELLARTPGYQVPDLTGTTIVAQPHCHQKAVIGYSADAELLRRTGAEVRTLGGCCGLAGNFGSVTGHYEVSVQVAEHDLLPAIDAAGPDAVILADGFSCRTQVADLAERRALTLAELLARGVPTGASA</sequence>
<dbReference type="GO" id="GO:1903457">
    <property type="term" value="P:lactate catabolic process"/>
    <property type="evidence" value="ECO:0007669"/>
    <property type="project" value="TreeGrafter"/>
</dbReference>
<dbReference type="SUPFAM" id="SSF46548">
    <property type="entry name" value="alpha-helical ferredoxin"/>
    <property type="match status" value="1"/>
</dbReference>
<name>A0A1G6H2F1_9ACTN</name>
<dbReference type="Pfam" id="PF02754">
    <property type="entry name" value="CCG"/>
    <property type="match status" value="1"/>
</dbReference>
<dbReference type="SUPFAM" id="SSF56176">
    <property type="entry name" value="FAD-binding/transporter-associated domain-like"/>
    <property type="match status" value="1"/>
</dbReference>
<dbReference type="InterPro" id="IPR004113">
    <property type="entry name" value="FAD-bd_oxidored_4_C"/>
</dbReference>
<dbReference type="InterPro" id="IPR016171">
    <property type="entry name" value="Vanillyl_alc_oxidase_C-sub2"/>
</dbReference>
<evidence type="ECO:0000256" key="4">
    <source>
        <dbReference type="ARBA" id="ARBA00023002"/>
    </source>
</evidence>
<gene>
    <name evidence="7" type="ORF">GA0111570_10682</name>
</gene>
<dbReference type="GO" id="GO:0004458">
    <property type="term" value="F:D-lactate dehydrogenase (cytochrome) activity"/>
    <property type="evidence" value="ECO:0007669"/>
    <property type="project" value="TreeGrafter"/>
</dbReference>
<dbReference type="InterPro" id="IPR004017">
    <property type="entry name" value="Cys_rich_dom"/>
</dbReference>
<evidence type="ECO:0000256" key="1">
    <source>
        <dbReference type="ARBA" id="ARBA00001974"/>
    </source>
</evidence>
<dbReference type="Proteomes" id="UP000199086">
    <property type="component" value="Unassembled WGS sequence"/>
</dbReference>
<evidence type="ECO:0000256" key="5">
    <source>
        <dbReference type="SAM" id="MobiDB-lite"/>
    </source>
</evidence>
<dbReference type="PROSITE" id="PS51387">
    <property type="entry name" value="FAD_PCMH"/>
    <property type="match status" value="1"/>
</dbReference>
<dbReference type="GO" id="GO:0071949">
    <property type="term" value="F:FAD binding"/>
    <property type="evidence" value="ECO:0007669"/>
    <property type="project" value="InterPro"/>
</dbReference>
<keyword evidence="2" id="KW-0285">Flavoprotein</keyword>
<keyword evidence="4" id="KW-0560">Oxidoreductase</keyword>